<evidence type="ECO:0008006" key="4">
    <source>
        <dbReference type="Google" id="ProtNLM"/>
    </source>
</evidence>
<evidence type="ECO:0000313" key="2">
    <source>
        <dbReference type="EMBL" id="GHO59043.1"/>
    </source>
</evidence>
<keyword evidence="1" id="KW-0472">Membrane</keyword>
<gene>
    <name evidence="2" type="ORF">KSB_75180</name>
</gene>
<name>A0ABQ3V2A1_9CHLR</name>
<dbReference type="Proteomes" id="UP000654345">
    <property type="component" value="Unassembled WGS sequence"/>
</dbReference>
<dbReference type="EMBL" id="BNJG01000003">
    <property type="protein sequence ID" value="GHO59043.1"/>
    <property type="molecule type" value="Genomic_DNA"/>
</dbReference>
<feature type="transmembrane region" description="Helical" evidence="1">
    <location>
        <begin position="12"/>
        <end position="32"/>
    </location>
</feature>
<reference evidence="2 3" key="1">
    <citation type="journal article" date="2021" name="Int. J. Syst. Evol. Microbiol.">
        <title>Reticulibacter mediterranei gen. nov., sp. nov., within the new family Reticulibacteraceae fam. nov., and Ktedonospora formicarum gen. nov., sp. nov., Ktedonobacter robiniae sp. nov., Dictyobacter formicarum sp. nov. and Dictyobacter arantiisoli sp. nov., belonging to the class Ktedonobacteria.</title>
        <authorList>
            <person name="Yabe S."/>
            <person name="Zheng Y."/>
            <person name="Wang C.M."/>
            <person name="Sakai Y."/>
            <person name="Abe K."/>
            <person name="Yokota A."/>
            <person name="Donadio S."/>
            <person name="Cavaletti L."/>
            <person name="Monciardini P."/>
        </authorList>
    </citation>
    <scope>NUCLEOTIDE SEQUENCE [LARGE SCALE GENOMIC DNA]</scope>
    <source>
        <strain evidence="2 3">SOSP1-30</strain>
    </source>
</reference>
<proteinExistence type="predicted"/>
<protein>
    <recommendedName>
        <fullName evidence="4">Secreted protein</fullName>
    </recommendedName>
</protein>
<evidence type="ECO:0000313" key="3">
    <source>
        <dbReference type="Proteomes" id="UP000654345"/>
    </source>
</evidence>
<accession>A0ABQ3V2A1</accession>
<keyword evidence="1" id="KW-0812">Transmembrane</keyword>
<keyword evidence="1" id="KW-1133">Transmembrane helix</keyword>
<sequence>MGGFGFVREIVSVFAIFPQGHALVVVSATLLVTHPMRIANEEGSNLVLHTEVDHLAGGFVPQVSNAPLCSSALLVLRTLQPLPIYAFPYSNPIPVRLPPEQL</sequence>
<comment type="caution">
    <text evidence="2">The sequence shown here is derived from an EMBL/GenBank/DDBJ whole genome shotgun (WGS) entry which is preliminary data.</text>
</comment>
<evidence type="ECO:0000256" key="1">
    <source>
        <dbReference type="SAM" id="Phobius"/>
    </source>
</evidence>
<organism evidence="2 3">
    <name type="scientific">Ktedonobacter robiniae</name>
    <dbReference type="NCBI Taxonomy" id="2778365"/>
    <lineage>
        <taxon>Bacteria</taxon>
        <taxon>Bacillati</taxon>
        <taxon>Chloroflexota</taxon>
        <taxon>Ktedonobacteria</taxon>
        <taxon>Ktedonobacterales</taxon>
        <taxon>Ktedonobacteraceae</taxon>
        <taxon>Ktedonobacter</taxon>
    </lineage>
</organism>
<keyword evidence="3" id="KW-1185">Reference proteome</keyword>